<sequence>MLDDKLFPELGNCMEDGMIGEDVQEEDQSLSTVQNEVSTNRNMETVTAENDEDMFGFDFGTNLSNMILKMDAVTGSLYQMERSLGRRRDNPLSDHIGKLKAINSNLVLLDQYGTRVWWTNVTSWDATSNINRVLKSWRGPKDPSSGKFTYGVERNELGRVSYGRKVCQHFGMIRGTQ</sequence>
<dbReference type="AlphaFoldDB" id="A0A8S9RCT9"/>
<evidence type="ECO:0000313" key="1">
    <source>
        <dbReference type="EMBL" id="KAF3570628.1"/>
    </source>
</evidence>
<dbReference type="EMBL" id="QGKX02000095">
    <property type="protein sequence ID" value="KAF3570628.1"/>
    <property type="molecule type" value="Genomic_DNA"/>
</dbReference>
<gene>
    <name evidence="1" type="ORF">F2Q69_00060131</name>
</gene>
<evidence type="ECO:0000313" key="2">
    <source>
        <dbReference type="Proteomes" id="UP000712600"/>
    </source>
</evidence>
<dbReference type="Proteomes" id="UP000712600">
    <property type="component" value="Unassembled WGS sequence"/>
</dbReference>
<reference evidence="1" key="1">
    <citation type="submission" date="2019-12" db="EMBL/GenBank/DDBJ databases">
        <title>Genome sequencing and annotation of Brassica cretica.</title>
        <authorList>
            <person name="Studholme D.J."/>
            <person name="Sarris P."/>
        </authorList>
    </citation>
    <scope>NUCLEOTIDE SEQUENCE</scope>
    <source>
        <strain evidence="1">PFS-109/04</strain>
        <tissue evidence="1">Leaf</tissue>
    </source>
</reference>
<organism evidence="1 2">
    <name type="scientific">Brassica cretica</name>
    <name type="common">Mustard</name>
    <dbReference type="NCBI Taxonomy" id="69181"/>
    <lineage>
        <taxon>Eukaryota</taxon>
        <taxon>Viridiplantae</taxon>
        <taxon>Streptophyta</taxon>
        <taxon>Embryophyta</taxon>
        <taxon>Tracheophyta</taxon>
        <taxon>Spermatophyta</taxon>
        <taxon>Magnoliopsida</taxon>
        <taxon>eudicotyledons</taxon>
        <taxon>Gunneridae</taxon>
        <taxon>Pentapetalae</taxon>
        <taxon>rosids</taxon>
        <taxon>malvids</taxon>
        <taxon>Brassicales</taxon>
        <taxon>Brassicaceae</taxon>
        <taxon>Brassiceae</taxon>
        <taxon>Brassica</taxon>
    </lineage>
</organism>
<evidence type="ECO:0008006" key="3">
    <source>
        <dbReference type="Google" id="ProtNLM"/>
    </source>
</evidence>
<comment type="caution">
    <text evidence="1">The sequence shown here is derived from an EMBL/GenBank/DDBJ whole genome shotgun (WGS) entry which is preliminary data.</text>
</comment>
<proteinExistence type="predicted"/>
<accession>A0A8S9RCT9</accession>
<protein>
    <recommendedName>
        <fullName evidence="3">Bulb-type lectin domain-containing protein</fullName>
    </recommendedName>
</protein>
<name>A0A8S9RCT9_BRACR</name>